<reference evidence="1" key="2">
    <citation type="submission" date="2020-09" db="EMBL/GenBank/DDBJ databases">
        <authorList>
            <person name="Sun Q."/>
            <person name="Zhou Y."/>
        </authorList>
    </citation>
    <scope>NUCLEOTIDE SEQUENCE</scope>
    <source>
        <strain evidence="1">CGMCC 1.8984</strain>
    </source>
</reference>
<proteinExistence type="predicted"/>
<dbReference type="RefSeq" id="WP_229662172.1">
    <property type="nucleotide sequence ID" value="NZ_BAABFW010000015.1"/>
</dbReference>
<dbReference type="Proteomes" id="UP000636956">
    <property type="component" value="Unassembled WGS sequence"/>
</dbReference>
<protein>
    <submittedName>
        <fullName evidence="1">Uncharacterized protein</fullName>
    </submittedName>
</protein>
<evidence type="ECO:0000313" key="1">
    <source>
        <dbReference type="EMBL" id="GGJ77409.1"/>
    </source>
</evidence>
<reference evidence="1" key="1">
    <citation type="journal article" date="2014" name="Int. J. Syst. Evol. Microbiol.">
        <title>Complete genome sequence of Corynebacterium casei LMG S-19264T (=DSM 44701T), isolated from a smear-ripened cheese.</title>
        <authorList>
            <consortium name="US DOE Joint Genome Institute (JGI-PGF)"/>
            <person name="Walter F."/>
            <person name="Albersmeier A."/>
            <person name="Kalinowski J."/>
            <person name="Ruckert C."/>
        </authorList>
    </citation>
    <scope>NUCLEOTIDE SEQUENCE</scope>
    <source>
        <strain evidence="1">CGMCC 1.8984</strain>
    </source>
</reference>
<gene>
    <name evidence="1" type="ORF">GCM10011372_14580</name>
</gene>
<dbReference type="EMBL" id="BMMD01000006">
    <property type="protein sequence ID" value="GGJ77409.1"/>
    <property type="molecule type" value="Genomic_DNA"/>
</dbReference>
<evidence type="ECO:0000313" key="2">
    <source>
        <dbReference type="Proteomes" id="UP000636956"/>
    </source>
</evidence>
<keyword evidence="2" id="KW-1185">Reference proteome</keyword>
<name>A0A917UQY4_9MICO</name>
<accession>A0A917UQY4</accession>
<organism evidence="1 2">
    <name type="scientific">Agromyces bauzanensis</name>
    <dbReference type="NCBI Taxonomy" id="1308924"/>
    <lineage>
        <taxon>Bacteria</taxon>
        <taxon>Bacillati</taxon>
        <taxon>Actinomycetota</taxon>
        <taxon>Actinomycetes</taxon>
        <taxon>Micrococcales</taxon>
        <taxon>Microbacteriaceae</taxon>
        <taxon>Agromyces</taxon>
    </lineage>
</organism>
<dbReference type="AlphaFoldDB" id="A0A917UQY4"/>
<sequence length="92" mass="9363">MHTVPIAMTQSGAGALFVGPGWDGALLGLGLHLRGESVGDPLQAANSPEVIEFNRGSIDRWTEAVESSSTASAGEIAGARDAAVAQYTVLPS</sequence>
<comment type="caution">
    <text evidence="1">The sequence shown here is derived from an EMBL/GenBank/DDBJ whole genome shotgun (WGS) entry which is preliminary data.</text>
</comment>